<dbReference type="PANTHER" id="PTHR13353:SF5">
    <property type="entry name" value="TRANSMEMBRANE PROTEIN 19"/>
    <property type="match status" value="1"/>
</dbReference>
<feature type="transmembrane region" description="Helical" evidence="6">
    <location>
        <begin position="107"/>
        <end position="126"/>
    </location>
</feature>
<feature type="transmembrane region" description="Helical" evidence="6">
    <location>
        <begin position="25"/>
        <end position="41"/>
    </location>
</feature>
<feature type="transmembrane region" description="Helical" evidence="6">
    <location>
        <begin position="272"/>
        <end position="292"/>
    </location>
</feature>
<evidence type="ECO:0000313" key="8">
    <source>
        <dbReference type="Proteomes" id="UP000597444"/>
    </source>
</evidence>
<accession>A0A8J3N1C6</accession>
<keyword evidence="4 6" id="KW-1133">Transmembrane helix</keyword>
<reference evidence="7" key="1">
    <citation type="submission" date="2020-10" db="EMBL/GenBank/DDBJ databases">
        <title>Taxonomic study of unclassified bacteria belonging to the class Ktedonobacteria.</title>
        <authorList>
            <person name="Yabe S."/>
            <person name="Wang C.M."/>
            <person name="Zheng Y."/>
            <person name="Sakai Y."/>
            <person name="Cavaletti L."/>
            <person name="Monciardini P."/>
            <person name="Donadio S."/>
        </authorList>
    </citation>
    <scope>NUCLEOTIDE SEQUENCE</scope>
    <source>
        <strain evidence="7">ID150040</strain>
    </source>
</reference>
<evidence type="ECO:0000256" key="2">
    <source>
        <dbReference type="ARBA" id="ARBA00009012"/>
    </source>
</evidence>
<keyword evidence="3 6" id="KW-0812">Transmembrane</keyword>
<dbReference type="InterPro" id="IPR002794">
    <property type="entry name" value="DUF92_TMEM19"/>
</dbReference>
<evidence type="ECO:0000256" key="5">
    <source>
        <dbReference type="ARBA" id="ARBA00023136"/>
    </source>
</evidence>
<dbReference type="AlphaFoldDB" id="A0A8J3N1C6"/>
<comment type="similarity">
    <text evidence="2">Belongs to the TMEM19 family.</text>
</comment>
<dbReference type="GO" id="GO:0016020">
    <property type="term" value="C:membrane"/>
    <property type="evidence" value="ECO:0007669"/>
    <property type="project" value="UniProtKB-SubCell"/>
</dbReference>
<gene>
    <name evidence="7" type="ORF">KSF_025010</name>
</gene>
<dbReference type="Proteomes" id="UP000597444">
    <property type="component" value="Unassembled WGS sequence"/>
</dbReference>
<feature type="transmembrane region" description="Helical" evidence="6">
    <location>
        <begin position="210"/>
        <end position="231"/>
    </location>
</feature>
<feature type="transmembrane region" description="Helical" evidence="6">
    <location>
        <begin position="61"/>
        <end position="86"/>
    </location>
</feature>
<proteinExistence type="inferred from homology"/>
<evidence type="ECO:0000313" key="7">
    <source>
        <dbReference type="EMBL" id="GHO92453.1"/>
    </source>
</evidence>
<sequence length="298" mass="31859">MFRHSPDREEEQNLSRSFSDKRGRNLFFGLLLSSGIAMLAYKRRSLSRSGVIGATITGTTIYGMGGWRSALTIVFFFVSSSLLSHFRTHDKEEIAADKFSKGSQRDIAQVAANGGIAALLALAYGTSKQPAIQAALETAYVGALATATADTWATELGVLSAQAPRLITSGKTTTPGTSGGVTPLGTTAAASGSLALGLFYWLLQPHRRSLRLLPLIALLSGMSGSLLDSILGEKVQAMYYCPTCQKETERSQHSCGTPTRPLRGISWLNNDGVNLLATAGGALVAFLLHFVMRRKLED</sequence>
<keyword evidence="5 6" id="KW-0472">Membrane</keyword>
<evidence type="ECO:0000256" key="6">
    <source>
        <dbReference type="SAM" id="Phobius"/>
    </source>
</evidence>
<evidence type="ECO:0000256" key="3">
    <source>
        <dbReference type="ARBA" id="ARBA00022692"/>
    </source>
</evidence>
<dbReference type="Pfam" id="PF01940">
    <property type="entry name" value="DUF92"/>
    <property type="match status" value="1"/>
</dbReference>
<evidence type="ECO:0008006" key="9">
    <source>
        <dbReference type="Google" id="ProtNLM"/>
    </source>
</evidence>
<organism evidence="7 8">
    <name type="scientific">Reticulibacter mediterranei</name>
    <dbReference type="NCBI Taxonomy" id="2778369"/>
    <lineage>
        <taxon>Bacteria</taxon>
        <taxon>Bacillati</taxon>
        <taxon>Chloroflexota</taxon>
        <taxon>Ktedonobacteria</taxon>
        <taxon>Ktedonobacterales</taxon>
        <taxon>Reticulibacteraceae</taxon>
        <taxon>Reticulibacter</taxon>
    </lineage>
</organism>
<comment type="subcellular location">
    <subcellularLocation>
        <location evidence="1">Membrane</location>
        <topology evidence="1">Multi-pass membrane protein</topology>
    </subcellularLocation>
</comment>
<comment type="caution">
    <text evidence="7">The sequence shown here is derived from an EMBL/GenBank/DDBJ whole genome shotgun (WGS) entry which is preliminary data.</text>
</comment>
<keyword evidence="8" id="KW-1185">Reference proteome</keyword>
<feature type="transmembrane region" description="Helical" evidence="6">
    <location>
        <begin position="184"/>
        <end position="203"/>
    </location>
</feature>
<evidence type="ECO:0000256" key="1">
    <source>
        <dbReference type="ARBA" id="ARBA00004141"/>
    </source>
</evidence>
<dbReference type="EMBL" id="BNJK01000001">
    <property type="protein sequence ID" value="GHO92453.1"/>
    <property type="molecule type" value="Genomic_DNA"/>
</dbReference>
<name>A0A8J3N1C6_9CHLR</name>
<evidence type="ECO:0000256" key="4">
    <source>
        <dbReference type="ARBA" id="ARBA00022989"/>
    </source>
</evidence>
<protein>
    <recommendedName>
        <fullName evidence="9">DUF92 domain-containing protein</fullName>
    </recommendedName>
</protein>
<dbReference type="PANTHER" id="PTHR13353">
    <property type="entry name" value="TRANSMEMBRANE PROTEIN 19"/>
    <property type="match status" value="1"/>
</dbReference>
<dbReference type="RefSeq" id="WP_220203285.1">
    <property type="nucleotide sequence ID" value="NZ_BNJK01000001.1"/>
</dbReference>